<evidence type="ECO:0000313" key="1">
    <source>
        <dbReference type="EMBL" id="KAK3888555.1"/>
    </source>
</evidence>
<sequence length="125" mass="14708">MKQEEEERKNNLEKQVIQVLKSKENVVRDMVEKKKGVIVFGLKEKVSTTRKDRVKEDLKVARPIIGEVEDDNTESGEEIEEVFRLGKYQEGKDRPMKIKFKTRVAATRVLEKTWKLAQTEKYKKV</sequence>
<protein>
    <submittedName>
        <fullName evidence="1">Uncharacterized protein</fullName>
    </submittedName>
</protein>
<dbReference type="EMBL" id="JAWQEG010000543">
    <property type="protein sequence ID" value="KAK3888555.1"/>
    <property type="molecule type" value="Genomic_DNA"/>
</dbReference>
<proteinExistence type="predicted"/>
<dbReference type="AlphaFoldDB" id="A0AAE1G9H0"/>
<reference evidence="1" key="1">
    <citation type="submission" date="2023-10" db="EMBL/GenBank/DDBJ databases">
        <title>Genome assemblies of two species of porcelain crab, Petrolisthes cinctipes and Petrolisthes manimaculis (Anomura: Porcellanidae).</title>
        <authorList>
            <person name="Angst P."/>
        </authorList>
    </citation>
    <scope>NUCLEOTIDE SEQUENCE</scope>
    <source>
        <strain evidence="1">PB745_01</strain>
        <tissue evidence="1">Gill</tissue>
    </source>
</reference>
<gene>
    <name evidence="1" type="ORF">Pcinc_007407</name>
</gene>
<dbReference type="Proteomes" id="UP001286313">
    <property type="component" value="Unassembled WGS sequence"/>
</dbReference>
<name>A0AAE1G9H0_PETCI</name>
<keyword evidence="2" id="KW-1185">Reference proteome</keyword>
<accession>A0AAE1G9H0</accession>
<organism evidence="1 2">
    <name type="scientific">Petrolisthes cinctipes</name>
    <name type="common">Flat porcelain crab</name>
    <dbReference type="NCBI Taxonomy" id="88211"/>
    <lineage>
        <taxon>Eukaryota</taxon>
        <taxon>Metazoa</taxon>
        <taxon>Ecdysozoa</taxon>
        <taxon>Arthropoda</taxon>
        <taxon>Crustacea</taxon>
        <taxon>Multicrustacea</taxon>
        <taxon>Malacostraca</taxon>
        <taxon>Eumalacostraca</taxon>
        <taxon>Eucarida</taxon>
        <taxon>Decapoda</taxon>
        <taxon>Pleocyemata</taxon>
        <taxon>Anomura</taxon>
        <taxon>Galatheoidea</taxon>
        <taxon>Porcellanidae</taxon>
        <taxon>Petrolisthes</taxon>
    </lineage>
</organism>
<comment type="caution">
    <text evidence="1">The sequence shown here is derived from an EMBL/GenBank/DDBJ whole genome shotgun (WGS) entry which is preliminary data.</text>
</comment>
<evidence type="ECO:0000313" key="2">
    <source>
        <dbReference type="Proteomes" id="UP001286313"/>
    </source>
</evidence>